<dbReference type="Pfam" id="PF14078">
    <property type="entry name" value="DUF4259"/>
    <property type="match status" value="1"/>
</dbReference>
<dbReference type="EMBL" id="FQWM01000001">
    <property type="protein sequence ID" value="SHG43834.1"/>
    <property type="molecule type" value="Genomic_DNA"/>
</dbReference>
<gene>
    <name evidence="1" type="ORF">SAMN04488044_0779</name>
</gene>
<dbReference type="Proteomes" id="UP000184211">
    <property type="component" value="Unassembled WGS sequence"/>
</dbReference>
<evidence type="ECO:0000313" key="1">
    <source>
        <dbReference type="EMBL" id="SHG43834.1"/>
    </source>
</evidence>
<protein>
    <submittedName>
        <fullName evidence="1">Uncharacterized protein</fullName>
    </submittedName>
</protein>
<keyword evidence="2" id="KW-1185">Reference proteome</keyword>
<proteinExistence type="predicted"/>
<dbReference type="InterPro" id="IPR025355">
    <property type="entry name" value="DUF4259"/>
</dbReference>
<sequence length="189" mass="21033">METALASGPLETGEALDADISQIALAAADLVAGMLGRFGADATQDIRDRAASLGEPPRDLVEAARNWVSAVASRSELMDLWEESDGAEFRRSLSLLIDRLNPDIAYTSPKVKKEQDFFNICAFCNKEIRDGDTFEIQLKNRSVKERLPKAVFFAHLACLNGALHPTYFIQDWKFDPDEIEEAARKLLED</sequence>
<organism evidence="1 2">
    <name type="scientific">Cognatishimia maritima</name>
    <dbReference type="NCBI Taxonomy" id="870908"/>
    <lineage>
        <taxon>Bacteria</taxon>
        <taxon>Pseudomonadati</taxon>
        <taxon>Pseudomonadota</taxon>
        <taxon>Alphaproteobacteria</taxon>
        <taxon>Rhodobacterales</taxon>
        <taxon>Paracoccaceae</taxon>
        <taxon>Cognatishimia</taxon>
    </lineage>
</organism>
<name>A0A1M5JTF7_9RHOB</name>
<reference evidence="2" key="1">
    <citation type="submission" date="2016-11" db="EMBL/GenBank/DDBJ databases">
        <authorList>
            <person name="Varghese N."/>
            <person name="Submissions S."/>
        </authorList>
    </citation>
    <scope>NUCLEOTIDE SEQUENCE [LARGE SCALE GENOMIC DNA]</scope>
    <source>
        <strain evidence="2">DSM 28223</strain>
    </source>
</reference>
<evidence type="ECO:0000313" key="2">
    <source>
        <dbReference type="Proteomes" id="UP000184211"/>
    </source>
</evidence>
<accession>A0A1M5JTF7</accession>
<dbReference type="AlphaFoldDB" id="A0A1M5JTF7"/>